<dbReference type="Pfam" id="PF22691">
    <property type="entry name" value="Thiolase_C_1"/>
    <property type="match status" value="1"/>
</dbReference>
<dbReference type="Pfam" id="PF00108">
    <property type="entry name" value="Thiolase_N"/>
    <property type="match status" value="1"/>
</dbReference>
<dbReference type="PANTHER" id="PTHR42870:SF1">
    <property type="entry name" value="NON-SPECIFIC LIPID-TRANSFER PROTEIN-LIKE 2"/>
    <property type="match status" value="1"/>
</dbReference>
<dbReference type="PANTHER" id="PTHR42870">
    <property type="entry name" value="ACETYL-COA C-ACETYLTRANSFERASE"/>
    <property type="match status" value="1"/>
</dbReference>
<organism evidence="3 4">
    <name type="scientific">Candidatus Abyssobacteria bacterium SURF_17</name>
    <dbReference type="NCBI Taxonomy" id="2093361"/>
    <lineage>
        <taxon>Bacteria</taxon>
        <taxon>Pseudomonadati</taxon>
        <taxon>Candidatus Hydrogenedentota</taxon>
        <taxon>Candidatus Abyssobacteria</taxon>
    </lineage>
</organism>
<accession>A0A419EQL0</accession>
<dbReference type="Proteomes" id="UP000285961">
    <property type="component" value="Unassembled WGS sequence"/>
</dbReference>
<evidence type="ECO:0000259" key="1">
    <source>
        <dbReference type="Pfam" id="PF00108"/>
    </source>
</evidence>
<evidence type="ECO:0000313" key="3">
    <source>
        <dbReference type="EMBL" id="RJP65523.1"/>
    </source>
</evidence>
<dbReference type="CDD" id="cd00829">
    <property type="entry name" value="SCP-x_thiolase"/>
    <property type="match status" value="1"/>
</dbReference>
<dbReference type="EMBL" id="QZKI01000125">
    <property type="protein sequence ID" value="RJP65523.1"/>
    <property type="molecule type" value="Genomic_DNA"/>
</dbReference>
<dbReference type="SUPFAM" id="SSF53901">
    <property type="entry name" value="Thiolase-like"/>
    <property type="match status" value="2"/>
</dbReference>
<sequence>MKKTRDVYVIGVGMTKFARHPDRNFISLGEEAMRAALADAGIGYEAIETAFCGHVMQGGTAGQKILDKIGRTGIPIANVENACASGTTAFRSAWASVAFGMNDVALALGFEKMGRGPIKMSLGEETPPENQPPMMPFIFARIFEEHSALYGTTREQMALVSVKNHDNGALNPRAQYQKPVTIEEVLNSREIVGPLTLLMCCPTGAGAAAAIVCTEDVARTVKAEPIRIVASAFQSEKHADPDHPLTGITEINQRTANLAYEMAGLKPDDIDVIELHDCFAIAEIIHYENLGLCKRGEGGKFIEEGMPKLGGKVAVSPSGGLLSKGHPLGATGVAQVFEIVTQLRGKADQRQVKGAKIGLTHCQGFGGATGVHIFAKE</sequence>
<dbReference type="InterPro" id="IPR055140">
    <property type="entry name" value="Thiolase_C_2"/>
</dbReference>
<protein>
    <submittedName>
        <fullName evidence="3">Thiolase family protein</fullName>
    </submittedName>
</protein>
<feature type="domain" description="Thiolase N-terminal" evidence="1">
    <location>
        <begin position="7"/>
        <end position="184"/>
    </location>
</feature>
<dbReference type="PIRSF" id="PIRSF000429">
    <property type="entry name" value="Ac-CoA_Ac_transf"/>
    <property type="match status" value="1"/>
</dbReference>
<gene>
    <name evidence="3" type="ORF">C4532_17475</name>
</gene>
<evidence type="ECO:0000313" key="4">
    <source>
        <dbReference type="Proteomes" id="UP000285961"/>
    </source>
</evidence>
<comment type="caution">
    <text evidence="3">The sequence shown here is derived from an EMBL/GenBank/DDBJ whole genome shotgun (WGS) entry which is preliminary data.</text>
</comment>
<evidence type="ECO:0000259" key="2">
    <source>
        <dbReference type="Pfam" id="PF22691"/>
    </source>
</evidence>
<feature type="domain" description="Thiolase C-terminal" evidence="2">
    <location>
        <begin position="250"/>
        <end position="366"/>
    </location>
</feature>
<name>A0A419EQL0_9BACT</name>
<reference evidence="3 4" key="1">
    <citation type="journal article" date="2017" name="ISME J.">
        <title>Energy and carbon metabolisms in a deep terrestrial subsurface fluid microbial community.</title>
        <authorList>
            <person name="Momper L."/>
            <person name="Jungbluth S.P."/>
            <person name="Lee M.D."/>
            <person name="Amend J.P."/>
        </authorList>
    </citation>
    <scope>NUCLEOTIDE SEQUENCE [LARGE SCALE GENOMIC DNA]</scope>
    <source>
        <strain evidence="3">SURF_17</strain>
    </source>
</reference>
<dbReference type="InterPro" id="IPR020616">
    <property type="entry name" value="Thiolase_N"/>
</dbReference>
<dbReference type="GO" id="GO:0003988">
    <property type="term" value="F:acetyl-CoA C-acyltransferase activity"/>
    <property type="evidence" value="ECO:0007669"/>
    <property type="project" value="UniProtKB-ARBA"/>
</dbReference>
<dbReference type="InterPro" id="IPR002155">
    <property type="entry name" value="Thiolase"/>
</dbReference>
<proteinExistence type="predicted"/>
<dbReference type="Gene3D" id="3.40.47.10">
    <property type="match status" value="1"/>
</dbReference>
<dbReference type="AlphaFoldDB" id="A0A419EQL0"/>
<dbReference type="InterPro" id="IPR016039">
    <property type="entry name" value="Thiolase-like"/>
</dbReference>